<feature type="region of interest" description="Disordered" evidence="1">
    <location>
        <begin position="299"/>
        <end position="422"/>
    </location>
</feature>
<sequence length="422" mass="42333">MSRTSSEMAEHLDYLSGIADELDVAHWIPADLADLVGRQEDLRAAARVWRTAADGVENASADVQGRLGGIDSAWQGQDADAFLAHIQEVGLAGNDLVDTMHGLADVLDHTVDAVQAQLGDLGALVAAAADSVSAALLAPTEGPARARKHLADLAQPARELEESISDTYRAFARFCDDVVAGRSAGSVKFDRRMPAQSWDFNVPEPTAAPAPAEPAGAGGSADRGRVAVAGGAATGVSGAAPGEGAEKELTPGGTTRGGEPSEMPPAAGGAAVAGAAGGVAGGGMVGGMVPMGMMGMMGGAQGAGQERKNQSRFKSKPAELFGAPPDAAPAVFGAPPKDGAQNPEPPKPTSPQSPSTLGIQSVVEPAAPRPSIDDALHPKPTTGDATGSKSRSSGASVGDALPPKPRTGTASVGDAPPPKRRD</sequence>
<evidence type="ECO:0000313" key="3">
    <source>
        <dbReference type="Proteomes" id="UP000584374"/>
    </source>
</evidence>
<dbReference type="AlphaFoldDB" id="A0A840Q7W0"/>
<organism evidence="2 3">
    <name type="scientific">Saccharopolyspora phatthalungensis</name>
    <dbReference type="NCBI Taxonomy" id="664693"/>
    <lineage>
        <taxon>Bacteria</taxon>
        <taxon>Bacillati</taxon>
        <taxon>Actinomycetota</taxon>
        <taxon>Actinomycetes</taxon>
        <taxon>Pseudonocardiales</taxon>
        <taxon>Pseudonocardiaceae</taxon>
        <taxon>Saccharopolyspora</taxon>
    </lineage>
</organism>
<dbReference type="Proteomes" id="UP000584374">
    <property type="component" value="Unassembled WGS sequence"/>
</dbReference>
<accession>A0A840Q7W0</accession>
<dbReference type="Gene3D" id="1.10.287.1060">
    <property type="entry name" value="ESAT-6-like"/>
    <property type="match status" value="1"/>
</dbReference>
<dbReference type="EMBL" id="JACHIW010000001">
    <property type="protein sequence ID" value="MBB5154788.1"/>
    <property type="molecule type" value="Genomic_DNA"/>
</dbReference>
<dbReference type="InterPro" id="IPR036689">
    <property type="entry name" value="ESAT-6-like_sf"/>
</dbReference>
<proteinExistence type="predicted"/>
<evidence type="ECO:0000256" key="1">
    <source>
        <dbReference type="SAM" id="MobiDB-lite"/>
    </source>
</evidence>
<dbReference type="RefSeq" id="WP_184726251.1">
    <property type="nucleotide sequence ID" value="NZ_JACHIW010000001.1"/>
</dbReference>
<feature type="compositionally biased region" description="Polar residues" evidence="1">
    <location>
        <begin position="383"/>
        <end position="395"/>
    </location>
</feature>
<comment type="caution">
    <text evidence="2">The sequence shown here is derived from an EMBL/GenBank/DDBJ whole genome shotgun (WGS) entry which is preliminary data.</text>
</comment>
<keyword evidence="3" id="KW-1185">Reference proteome</keyword>
<dbReference type="InterPro" id="IPR010310">
    <property type="entry name" value="T7SS_ESAT-6-like"/>
</dbReference>
<dbReference type="Pfam" id="PF06013">
    <property type="entry name" value="WXG100"/>
    <property type="match status" value="1"/>
</dbReference>
<dbReference type="SUPFAM" id="SSF140453">
    <property type="entry name" value="EsxAB dimer-like"/>
    <property type="match status" value="1"/>
</dbReference>
<feature type="compositionally biased region" description="Low complexity" evidence="1">
    <location>
        <begin position="226"/>
        <end position="242"/>
    </location>
</feature>
<reference evidence="2 3" key="1">
    <citation type="submission" date="2020-08" db="EMBL/GenBank/DDBJ databases">
        <title>Sequencing the genomes of 1000 actinobacteria strains.</title>
        <authorList>
            <person name="Klenk H.-P."/>
        </authorList>
    </citation>
    <scope>NUCLEOTIDE SEQUENCE [LARGE SCALE GENOMIC DNA]</scope>
    <source>
        <strain evidence="2 3">DSM 45584</strain>
    </source>
</reference>
<feature type="region of interest" description="Disordered" evidence="1">
    <location>
        <begin position="198"/>
        <end position="271"/>
    </location>
</feature>
<evidence type="ECO:0000313" key="2">
    <source>
        <dbReference type="EMBL" id="MBB5154788.1"/>
    </source>
</evidence>
<gene>
    <name evidence="2" type="ORF">BJ970_002322</name>
</gene>
<protein>
    <submittedName>
        <fullName evidence="2">Uncharacterized protein YukE</fullName>
    </submittedName>
</protein>
<name>A0A840Q7W0_9PSEU</name>